<organism evidence="1 2">
    <name type="scientific">Brucella pseudogrignonensis</name>
    <dbReference type="NCBI Taxonomy" id="419475"/>
    <lineage>
        <taxon>Bacteria</taxon>
        <taxon>Pseudomonadati</taxon>
        <taxon>Pseudomonadota</taxon>
        <taxon>Alphaproteobacteria</taxon>
        <taxon>Hyphomicrobiales</taxon>
        <taxon>Brucellaceae</taxon>
        <taxon>Brucella/Ochrobactrum group</taxon>
        <taxon>Brucella</taxon>
    </lineage>
</organism>
<proteinExistence type="predicted"/>
<dbReference type="EMBL" id="JAVDQT010000010">
    <property type="protein sequence ID" value="MDR6434307.1"/>
    <property type="molecule type" value="Genomic_DNA"/>
</dbReference>
<accession>A0ABU1MEL4</accession>
<dbReference type="RefSeq" id="WP_310015701.1">
    <property type="nucleotide sequence ID" value="NZ_JAVDQT010000010.1"/>
</dbReference>
<gene>
    <name evidence="1" type="ORF">J2782_004058</name>
</gene>
<keyword evidence="2" id="KW-1185">Reference proteome</keyword>
<evidence type="ECO:0000313" key="2">
    <source>
        <dbReference type="Proteomes" id="UP001184614"/>
    </source>
</evidence>
<dbReference type="Proteomes" id="UP001184614">
    <property type="component" value="Unassembled WGS sequence"/>
</dbReference>
<comment type="caution">
    <text evidence="1">The sequence shown here is derived from an EMBL/GenBank/DDBJ whole genome shotgun (WGS) entry which is preliminary data.</text>
</comment>
<evidence type="ECO:0008006" key="3">
    <source>
        <dbReference type="Google" id="ProtNLM"/>
    </source>
</evidence>
<reference evidence="1 2" key="1">
    <citation type="submission" date="2023-07" db="EMBL/GenBank/DDBJ databases">
        <title>Sorghum-associated microbial communities from plants grown in Nebraska, USA.</title>
        <authorList>
            <person name="Schachtman D."/>
        </authorList>
    </citation>
    <scope>NUCLEOTIDE SEQUENCE [LARGE SCALE GENOMIC DNA]</scope>
    <source>
        <strain evidence="1 2">DS1730</strain>
    </source>
</reference>
<name>A0ABU1MEL4_9HYPH</name>
<evidence type="ECO:0000313" key="1">
    <source>
        <dbReference type="EMBL" id="MDR6434307.1"/>
    </source>
</evidence>
<protein>
    <recommendedName>
        <fullName evidence="3">Transcriptional regulator</fullName>
    </recommendedName>
</protein>
<sequence length="120" mass="13532">MSKLLTEVGGILTRLAESSPRDIQLVAERLHDHAVEERMSATDLGVVLNELGYSDISNFCEAADIPVHVAKRWERFGVSAEMRAVLLMMQAQKRHFEHVTSEFEAITHVGLLDFLRSRKA</sequence>